<reference evidence="1 2" key="1">
    <citation type="submission" date="2019-12" db="EMBL/GenBank/DDBJ databases">
        <authorList>
            <person name="Zhao J."/>
        </authorList>
    </citation>
    <scope>NUCLEOTIDE SEQUENCE [LARGE SCALE GENOMIC DNA]</scope>
    <source>
        <strain evidence="1 2">S-15</strain>
    </source>
</reference>
<proteinExistence type="predicted"/>
<name>A0A6N9NKE3_9FLAO</name>
<dbReference type="Gene3D" id="2.60.120.200">
    <property type="match status" value="1"/>
</dbReference>
<keyword evidence="2" id="KW-1185">Reference proteome</keyword>
<comment type="caution">
    <text evidence="1">The sequence shown here is derived from an EMBL/GenBank/DDBJ whole genome shotgun (WGS) entry which is preliminary data.</text>
</comment>
<evidence type="ECO:0000313" key="2">
    <source>
        <dbReference type="Proteomes" id="UP000470771"/>
    </source>
</evidence>
<organism evidence="1 2">
    <name type="scientific">Acidiluteibacter ferrifornacis</name>
    <dbReference type="NCBI Taxonomy" id="2692424"/>
    <lineage>
        <taxon>Bacteria</taxon>
        <taxon>Pseudomonadati</taxon>
        <taxon>Bacteroidota</taxon>
        <taxon>Flavobacteriia</taxon>
        <taxon>Flavobacteriales</taxon>
        <taxon>Cryomorphaceae</taxon>
        <taxon>Acidiluteibacter</taxon>
    </lineage>
</organism>
<feature type="non-terminal residue" evidence="1">
    <location>
        <position position="81"/>
    </location>
</feature>
<protein>
    <submittedName>
        <fullName evidence="1">Uncharacterized protein</fullName>
    </submittedName>
</protein>
<dbReference type="EMBL" id="WWNE01000012">
    <property type="protein sequence ID" value="NBG67168.1"/>
    <property type="molecule type" value="Genomic_DNA"/>
</dbReference>
<dbReference type="AlphaFoldDB" id="A0A6N9NKE3"/>
<sequence>SGQQQTAGSDPWRLASTNLVGYQGKSVVLRFAGIRGSSYESDMSIDDIRLSIVAPLNAGVVEVQSPSGAICPGTTTPVVGV</sequence>
<evidence type="ECO:0000313" key="1">
    <source>
        <dbReference type="EMBL" id="NBG67168.1"/>
    </source>
</evidence>
<accession>A0A6N9NKE3</accession>
<dbReference type="Proteomes" id="UP000470771">
    <property type="component" value="Unassembled WGS sequence"/>
</dbReference>
<dbReference type="RefSeq" id="WP_160634109.1">
    <property type="nucleotide sequence ID" value="NZ_WWNE01000012.1"/>
</dbReference>
<feature type="non-terminal residue" evidence="1">
    <location>
        <position position="1"/>
    </location>
</feature>
<gene>
    <name evidence="1" type="ORF">GQN54_13645</name>
</gene>